<comment type="caution">
    <text evidence="2">The sequence shown here is derived from an EMBL/GenBank/DDBJ whole genome shotgun (WGS) entry which is preliminary data.</text>
</comment>
<dbReference type="InterPro" id="IPR019533">
    <property type="entry name" value="Peptidase_S26"/>
</dbReference>
<evidence type="ECO:0000313" key="3">
    <source>
        <dbReference type="Proteomes" id="UP000051936"/>
    </source>
</evidence>
<protein>
    <submittedName>
        <fullName evidence="2">Peptidase S26</fullName>
    </submittedName>
</protein>
<evidence type="ECO:0000259" key="1">
    <source>
        <dbReference type="Pfam" id="PF10502"/>
    </source>
</evidence>
<dbReference type="Proteomes" id="UP000051936">
    <property type="component" value="Unassembled WGS sequence"/>
</dbReference>
<dbReference type="STRING" id="989370.AOQ71_02855"/>
<organism evidence="2 3">
    <name type="scientific">Bradyrhizobium manausense</name>
    <dbReference type="NCBI Taxonomy" id="989370"/>
    <lineage>
        <taxon>Bacteria</taxon>
        <taxon>Pseudomonadati</taxon>
        <taxon>Pseudomonadota</taxon>
        <taxon>Alphaproteobacteria</taxon>
        <taxon>Hyphomicrobiales</taxon>
        <taxon>Nitrobacteraceae</taxon>
        <taxon>Bradyrhizobium</taxon>
    </lineage>
</organism>
<dbReference type="Gene3D" id="2.10.109.10">
    <property type="entry name" value="Umud Fragment, subunit A"/>
    <property type="match status" value="1"/>
</dbReference>
<proteinExistence type="predicted"/>
<dbReference type="AlphaFoldDB" id="A0A0R3E4Z0"/>
<accession>A0A0R3E4Z0</accession>
<dbReference type="InterPro" id="IPR036286">
    <property type="entry name" value="LexA/Signal_pep-like_sf"/>
</dbReference>
<reference evidence="2 3" key="1">
    <citation type="submission" date="2015-09" db="EMBL/GenBank/DDBJ databases">
        <title>Draft Genome Sequence of Bradyrhizobium manausense Strain BR 3351T, a Novel Symbiotic Nitrogen-Fixing Alphaproteobacterium Isolated from Brazilian Amazon Rain Forest.</title>
        <authorList>
            <person name="De Araujo J.L."/>
            <person name="Zilli J.E."/>
        </authorList>
    </citation>
    <scope>NUCLEOTIDE SEQUENCE [LARGE SCALE GENOMIC DNA]</scope>
    <source>
        <strain evidence="2 3">BR3351</strain>
    </source>
</reference>
<dbReference type="Pfam" id="PF10502">
    <property type="entry name" value="Peptidase_S26"/>
    <property type="match status" value="1"/>
</dbReference>
<dbReference type="RefSeq" id="WP_057741419.1">
    <property type="nucleotide sequence ID" value="NZ_LJYG01000016.1"/>
</dbReference>
<dbReference type="GO" id="GO:0004252">
    <property type="term" value="F:serine-type endopeptidase activity"/>
    <property type="evidence" value="ECO:0007669"/>
    <property type="project" value="InterPro"/>
</dbReference>
<dbReference type="EMBL" id="LJYG01000016">
    <property type="protein sequence ID" value="KRQ17152.1"/>
    <property type="molecule type" value="Genomic_DNA"/>
</dbReference>
<evidence type="ECO:0000313" key="2">
    <source>
        <dbReference type="EMBL" id="KRQ17152.1"/>
    </source>
</evidence>
<dbReference type="GO" id="GO:0006465">
    <property type="term" value="P:signal peptide processing"/>
    <property type="evidence" value="ECO:0007669"/>
    <property type="project" value="InterPro"/>
</dbReference>
<dbReference type="PROSITE" id="PS51257">
    <property type="entry name" value="PROKAR_LIPOPROTEIN"/>
    <property type="match status" value="1"/>
</dbReference>
<sequence length="181" mass="19594">MTRFGYVMTTYLAMLLGCGLMFVHPAPRLIWNATASTPIGLYRLHPIGELHALDLVAVRLPSPIASVLADGGFLPKGVPLLKHVMALPGQTVCRSGDIITVDGVEIGAARDRDHLGRPLPRWSGCTTLQPGQVFLMNPTVPDSLDGRYFGSLPISSIVARAVPLWTDEADDGRFVWRAATH</sequence>
<dbReference type="SUPFAM" id="SSF51306">
    <property type="entry name" value="LexA/Signal peptidase"/>
    <property type="match status" value="1"/>
</dbReference>
<dbReference type="OrthoDB" id="5360818at2"/>
<gene>
    <name evidence="2" type="ORF">AOQ71_02855</name>
</gene>
<keyword evidence="3" id="KW-1185">Reference proteome</keyword>
<name>A0A0R3E4Z0_9BRAD</name>
<feature type="domain" description="Peptidase S26" evidence="1">
    <location>
        <begin position="3"/>
        <end position="165"/>
    </location>
</feature>